<dbReference type="InterPro" id="IPR018630">
    <property type="entry name" value="Zwilch"/>
</dbReference>
<evidence type="ECO:0000256" key="2">
    <source>
        <dbReference type="ARBA" id="ARBA00009062"/>
    </source>
</evidence>
<evidence type="ECO:0000256" key="3">
    <source>
        <dbReference type="ARBA" id="ARBA00022454"/>
    </source>
</evidence>
<comment type="caution">
    <text evidence="10">The sequence shown here is derived from an EMBL/GenBank/DDBJ whole genome shotgun (WGS) entry which is preliminary data.</text>
</comment>
<dbReference type="GO" id="GO:1990423">
    <property type="term" value="C:RZZ complex"/>
    <property type="evidence" value="ECO:0007669"/>
    <property type="project" value="UniProtKB-UniRule"/>
</dbReference>
<dbReference type="Gene3D" id="1.20.58.730">
    <property type="match status" value="1"/>
</dbReference>
<dbReference type="EMBL" id="JAODUP010000013">
    <property type="protein sequence ID" value="KAK2168945.1"/>
    <property type="molecule type" value="Genomic_DNA"/>
</dbReference>
<dbReference type="PANTHER" id="PTHR15995:SF1">
    <property type="entry name" value="PROTEIN ZWILCH HOMOLOG"/>
    <property type="match status" value="1"/>
</dbReference>
<comment type="similarity">
    <text evidence="2 9">Belongs to the ZWILCH family.</text>
</comment>
<evidence type="ECO:0000256" key="8">
    <source>
        <dbReference type="ARBA" id="ARBA00023328"/>
    </source>
</evidence>
<dbReference type="PANTHER" id="PTHR15995">
    <property type="entry name" value="PROTEIN ZWILCH HOMOLOG"/>
    <property type="match status" value="1"/>
</dbReference>
<keyword evidence="8 9" id="KW-0137">Centromere</keyword>
<dbReference type="GO" id="GO:0034501">
    <property type="term" value="P:protein localization to kinetochore"/>
    <property type="evidence" value="ECO:0007669"/>
    <property type="project" value="UniProtKB-UniRule"/>
</dbReference>
<evidence type="ECO:0000313" key="11">
    <source>
        <dbReference type="Proteomes" id="UP001208570"/>
    </source>
</evidence>
<sequence length="484" mass="55149">MVASSPGHESGGVALLAFWICGPQRCTFDDPLTPTSDKSVDCTKTINESFDGSPLKLEVFNTDSFTHSPVACNSPSKNTNKFKPVTVDEARIVLSQYNLSWQSADVINKKFDGFPPLWVLCDGPVFQKLHRINEMWEKRPSCFNKGKGTYSKCHAKYSVHVRDLCDIHFHWKKLTNLLESPPLDAKAGMKVTAEAGDCHSPVYMLYRELVTLQQLLRAITTGNIEWSEQCVEFDSYTDHHNQGDMTLANDTLSLKITSSKLQIKRNEMDFTEQLWLILKECQEYEDLVKCQQYLFDCLIKEDLQFMIHKENTTTVAQLIRDSYHSMISAPLLEGICPLEILLEIGANKIYNDYIKVFKDLEMVDILGEFIHDGDAISERVAKLEKLHYTVELLALKHYETNLVSNGHQFTIPVDTSSVRPAIAKLQPNSWQVIMSVNKCGKTIQLVYRFTDQPPVDHIDSTLPDVDYNDKLYYVTCLKEDVIVL</sequence>
<keyword evidence="7 9" id="KW-0131">Cell cycle</keyword>
<dbReference type="Gene3D" id="1.10.287.1880">
    <property type="match status" value="1"/>
</dbReference>
<protein>
    <recommendedName>
        <fullName evidence="9">Protein zwilch</fullName>
    </recommendedName>
</protein>
<dbReference type="GO" id="GO:0051301">
    <property type="term" value="P:cell division"/>
    <property type="evidence" value="ECO:0007669"/>
    <property type="project" value="UniProtKB-UniRule"/>
</dbReference>
<evidence type="ECO:0000256" key="5">
    <source>
        <dbReference type="ARBA" id="ARBA00022776"/>
    </source>
</evidence>
<dbReference type="Pfam" id="PF09817">
    <property type="entry name" value="Zwilch"/>
    <property type="match status" value="1"/>
</dbReference>
<keyword evidence="5 9" id="KW-0498">Mitosis</keyword>
<evidence type="ECO:0000256" key="4">
    <source>
        <dbReference type="ARBA" id="ARBA00022618"/>
    </source>
</evidence>
<name>A0AAD9KDY2_9ANNE</name>
<comment type="function">
    <text evidence="9">Essential component of the mitotic checkpoint, which prevents cells from prematurely exiting mitosis. Required for the assembly of the dynein-dynactin and MAD1-MAD2 complexes onto kinetochores. Its function related to the spindle assembly machinery is proposed to depend on its association in the mitotic RZZ complex.</text>
</comment>
<dbReference type="AlphaFoldDB" id="A0AAD9KDY2"/>
<dbReference type="Proteomes" id="UP001208570">
    <property type="component" value="Unassembled WGS sequence"/>
</dbReference>
<evidence type="ECO:0000313" key="10">
    <source>
        <dbReference type="EMBL" id="KAK2168945.1"/>
    </source>
</evidence>
<keyword evidence="6 9" id="KW-0995">Kinetochore</keyword>
<keyword evidence="3 9" id="KW-0158">Chromosome</keyword>
<dbReference type="GO" id="GO:0007094">
    <property type="term" value="P:mitotic spindle assembly checkpoint signaling"/>
    <property type="evidence" value="ECO:0007669"/>
    <property type="project" value="UniProtKB-UniRule"/>
</dbReference>
<keyword evidence="11" id="KW-1185">Reference proteome</keyword>
<evidence type="ECO:0000256" key="6">
    <source>
        <dbReference type="ARBA" id="ARBA00022838"/>
    </source>
</evidence>
<comment type="subunit">
    <text evidence="9">Component of the RZZ complex.</text>
</comment>
<gene>
    <name evidence="10" type="ORF">LSH36_13g18005</name>
</gene>
<reference evidence="10" key="1">
    <citation type="journal article" date="2023" name="Mol. Biol. Evol.">
        <title>Third-Generation Sequencing Reveals the Adaptive Role of the Epigenome in Three Deep-Sea Polychaetes.</title>
        <authorList>
            <person name="Perez M."/>
            <person name="Aroh O."/>
            <person name="Sun Y."/>
            <person name="Lan Y."/>
            <person name="Juniper S.K."/>
            <person name="Young C.R."/>
            <person name="Angers B."/>
            <person name="Qian P.Y."/>
        </authorList>
    </citation>
    <scope>NUCLEOTIDE SEQUENCE</scope>
    <source>
        <strain evidence="10">P08H-3</strain>
    </source>
</reference>
<evidence type="ECO:0000256" key="1">
    <source>
        <dbReference type="ARBA" id="ARBA00004629"/>
    </source>
</evidence>
<organism evidence="10 11">
    <name type="scientific">Paralvinella palmiformis</name>
    <dbReference type="NCBI Taxonomy" id="53620"/>
    <lineage>
        <taxon>Eukaryota</taxon>
        <taxon>Metazoa</taxon>
        <taxon>Spiralia</taxon>
        <taxon>Lophotrochozoa</taxon>
        <taxon>Annelida</taxon>
        <taxon>Polychaeta</taxon>
        <taxon>Sedentaria</taxon>
        <taxon>Canalipalpata</taxon>
        <taxon>Terebellida</taxon>
        <taxon>Terebelliformia</taxon>
        <taxon>Alvinellidae</taxon>
        <taxon>Paralvinella</taxon>
    </lineage>
</organism>
<accession>A0AAD9KDY2</accession>
<keyword evidence="4 9" id="KW-0132">Cell division</keyword>
<evidence type="ECO:0000256" key="7">
    <source>
        <dbReference type="ARBA" id="ARBA00023306"/>
    </source>
</evidence>
<comment type="subcellular location">
    <subcellularLocation>
        <location evidence="1 9">Chromosome</location>
        <location evidence="1 9">Centromere</location>
        <location evidence="1 9">Kinetochore</location>
    </subcellularLocation>
</comment>
<proteinExistence type="inferred from homology"/>
<evidence type="ECO:0000256" key="9">
    <source>
        <dbReference type="RuleBase" id="RU369076"/>
    </source>
</evidence>